<feature type="transmembrane region" description="Helical" evidence="7">
    <location>
        <begin position="142"/>
        <end position="162"/>
    </location>
</feature>
<sequence length="271" mass="28920">MSSLSQAVVDVIESIGEVGVGLLIALETVLPPIPSEVILPFAGFAAADGRLDPYLAWACATLGSLVGALLLYGLGVRFSYERLHHLAGKRWFFLFGRRDLERGMRFVDRHGSAVVLVGRFVPLIRSIVSVPAGLDRMPLGRFLGLTALGSGIWNAAFIAVGYRLGEDYAVVEEYVGPVSKAVVAVCVVVLVWLVVRTARLRRAGAEPRASALVAPGPPERGVVAVGREQLVVRAQLADPATVDDGHPVGVVRRVQPVRDGHHGAPGEDRSE</sequence>
<name>A0A2N3YKJ8_9MICO</name>
<keyword evidence="10" id="KW-1185">Reference proteome</keyword>
<dbReference type="InterPro" id="IPR032816">
    <property type="entry name" value="VTT_dom"/>
</dbReference>
<comment type="caution">
    <text evidence="9">The sequence shown here is derived from an EMBL/GenBank/DDBJ whole genome shotgun (WGS) entry which is preliminary data.</text>
</comment>
<keyword evidence="3" id="KW-1003">Cell membrane</keyword>
<proteinExistence type="inferred from homology"/>
<evidence type="ECO:0000256" key="3">
    <source>
        <dbReference type="ARBA" id="ARBA00022475"/>
    </source>
</evidence>
<comment type="similarity">
    <text evidence="2">Belongs to the DedA family.</text>
</comment>
<keyword evidence="6 7" id="KW-0472">Membrane</keyword>
<accession>A0A2N3YKJ8</accession>
<dbReference type="PANTHER" id="PTHR42709">
    <property type="entry name" value="ALKALINE PHOSPHATASE LIKE PROTEIN"/>
    <property type="match status" value="1"/>
</dbReference>
<dbReference type="EMBL" id="PJNE01000001">
    <property type="protein sequence ID" value="PKW27387.1"/>
    <property type="molecule type" value="Genomic_DNA"/>
</dbReference>
<dbReference type="PANTHER" id="PTHR42709:SF6">
    <property type="entry name" value="UNDECAPRENYL PHOSPHATE TRANSPORTER A"/>
    <property type="match status" value="1"/>
</dbReference>
<evidence type="ECO:0000256" key="7">
    <source>
        <dbReference type="SAM" id="Phobius"/>
    </source>
</evidence>
<evidence type="ECO:0000256" key="2">
    <source>
        <dbReference type="ARBA" id="ARBA00010792"/>
    </source>
</evidence>
<organism evidence="9 10">
    <name type="scientific">Phycicoccus duodecadis</name>
    <dbReference type="NCBI Taxonomy" id="173053"/>
    <lineage>
        <taxon>Bacteria</taxon>
        <taxon>Bacillati</taxon>
        <taxon>Actinomycetota</taxon>
        <taxon>Actinomycetes</taxon>
        <taxon>Micrococcales</taxon>
        <taxon>Intrasporangiaceae</taxon>
        <taxon>Phycicoccus</taxon>
    </lineage>
</organism>
<evidence type="ECO:0000256" key="5">
    <source>
        <dbReference type="ARBA" id="ARBA00022989"/>
    </source>
</evidence>
<protein>
    <submittedName>
        <fullName evidence="9">Membrane protein DedA with SNARE-associated domain</fullName>
    </submittedName>
</protein>
<feature type="domain" description="VTT" evidence="8">
    <location>
        <begin position="33"/>
        <end position="162"/>
    </location>
</feature>
<evidence type="ECO:0000313" key="9">
    <source>
        <dbReference type="EMBL" id="PKW27387.1"/>
    </source>
</evidence>
<dbReference type="InterPro" id="IPR051311">
    <property type="entry name" value="DedA_domain"/>
</dbReference>
<feature type="transmembrane region" description="Helical" evidence="7">
    <location>
        <begin position="174"/>
        <end position="195"/>
    </location>
</feature>
<keyword evidence="4 7" id="KW-0812">Transmembrane</keyword>
<dbReference type="Proteomes" id="UP000233781">
    <property type="component" value="Unassembled WGS sequence"/>
</dbReference>
<dbReference type="Pfam" id="PF09335">
    <property type="entry name" value="VTT_dom"/>
    <property type="match status" value="1"/>
</dbReference>
<evidence type="ECO:0000313" key="10">
    <source>
        <dbReference type="Proteomes" id="UP000233781"/>
    </source>
</evidence>
<reference evidence="9 10" key="1">
    <citation type="submission" date="2017-12" db="EMBL/GenBank/DDBJ databases">
        <title>Sequencing the genomes of 1000 Actinobacteria strains.</title>
        <authorList>
            <person name="Klenk H.-P."/>
        </authorList>
    </citation>
    <scope>NUCLEOTIDE SEQUENCE [LARGE SCALE GENOMIC DNA]</scope>
    <source>
        <strain evidence="9 10">DSM 12806</strain>
    </source>
</reference>
<feature type="transmembrane region" description="Helical" evidence="7">
    <location>
        <begin position="54"/>
        <end position="74"/>
    </location>
</feature>
<evidence type="ECO:0000259" key="8">
    <source>
        <dbReference type="Pfam" id="PF09335"/>
    </source>
</evidence>
<gene>
    <name evidence="9" type="ORF">ATL31_2228</name>
</gene>
<evidence type="ECO:0000256" key="1">
    <source>
        <dbReference type="ARBA" id="ARBA00004651"/>
    </source>
</evidence>
<dbReference type="GO" id="GO:0005886">
    <property type="term" value="C:plasma membrane"/>
    <property type="evidence" value="ECO:0007669"/>
    <property type="project" value="UniProtKB-SubCell"/>
</dbReference>
<evidence type="ECO:0000256" key="4">
    <source>
        <dbReference type="ARBA" id="ARBA00022692"/>
    </source>
</evidence>
<comment type="subcellular location">
    <subcellularLocation>
        <location evidence="1">Cell membrane</location>
        <topology evidence="1">Multi-pass membrane protein</topology>
    </subcellularLocation>
</comment>
<keyword evidence="5 7" id="KW-1133">Transmembrane helix</keyword>
<dbReference type="AlphaFoldDB" id="A0A2N3YKJ8"/>
<evidence type="ECO:0000256" key="6">
    <source>
        <dbReference type="ARBA" id="ARBA00023136"/>
    </source>
</evidence>